<gene>
    <name evidence="2" type="ORF">IV64_GL001549</name>
</gene>
<feature type="transmembrane region" description="Helical" evidence="1">
    <location>
        <begin position="6"/>
        <end position="22"/>
    </location>
</feature>
<feature type="transmembrane region" description="Helical" evidence="1">
    <location>
        <begin position="288"/>
        <end position="314"/>
    </location>
</feature>
<sequence>METVQVIGILAVFAIMVALMMARKLPTLLALPIMAIIMALIAGVPVISGDEKVYTIAKDVLELGSMRMSTAISGLIFGSIFGKVLSKIGVTEAIIKKAAELAGDRTLAISLGFLAVCSIIFAASNGLGMVILVGTIIIPIMISAGLTPTLAGIILLLANGIGVTFSVSTLAVYIDVLKLPLATVTKWSWICGIPLIIVAILMIVFFVKFSGKKRRAWAMPNGNMGGGSKQVRSIALIAPIVPVVLVFAFKMPLVISIIIGIIAALILSTPKKPVHVVSSAAVEGIQDVAGAIGLMMGIGMLLNSVMAPQVAAILKPAIQLIVPQNQLMFILIFGLLSPLAIYRGPLNVWGLGSGILTLLVAGGMNPVAAMVALRLDSNVQAVCDPTNSQNVWVADFTKTDVNDILKKTLFWLAASTFVGLIVASFMLY</sequence>
<feature type="transmembrane region" description="Helical" evidence="1">
    <location>
        <begin position="153"/>
        <end position="174"/>
    </location>
</feature>
<reference evidence="2 3" key="1">
    <citation type="journal article" date="2015" name="Genome Announc.">
        <title>Expanding the biotechnology potential of lactobacilli through comparative genomics of 213 strains and associated genera.</title>
        <authorList>
            <person name="Sun Z."/>
            <person name="Harris H.M."/>
            <person name="McCann A."/>
            <person name="Guo C."/>
            <person name="Argimon S."/>
            <person name="Zhang W."/>
            <person name="Yang X."/>
            <person name="Jeffery I.B."/>
            <person name="Cooney J.C."/>
            <person name="Kagawa T.F."/>
            <person name="Liu W."/>
            <person name="Song Y."/>
            <person name="Salvetti E."/>
            <person name="Wrobel A."/>
            <person name="Rasinkangas P."/>
            <person name="Parkhill J."/>
            <person name="Rea M.C."/>
            <person name="O'Sullivan O."/>
            <person name="Ritari J."/>
            <person name="Douillard F.P."/>
            <person name="Paul Ross R."/>
            <person name="Yang R."/>
            <person name="Briner A.E."/>
            <person name="Felis G.E."/>
            <person name="de Vos W.M."/>
            <person name="Barrangou R."/>
            <person name="Klaenhammer T.R."/>
            <person name="Caufield P.W."/>
            <person name="Cui Y."/>
            <person name="Zhang H."/>
            <person name="O'Toole P.W."/>
        </authorList>
    </citation>
    <scope>NUCLEOTIDE SEQUENCE [LARGE SCALE GENOMIC DNA]</scope>
    <source>
        <strain evidence="2 3">LMG 26013</strain>
    </source>
</reference>
<evidence type="ECO:0000313" key="2">
    <source>
        <dbReference type="EMBL" id="KRO07613.1"/>
    </source>
</evidence>
<dbReference type="Proteomes" id="UP000051783">
    <property type="component" value="Unassembled WGS sequence"/>
</dbReference>
<feature type="transmembrane region" description="Helical" evidence="1">
    <location>
        <begin position="186"/>
        <end position="207"/>
    </location>
</feature>
<name>A0A0R2M7L1_9LACO</name>
<evidence type="ECO:0008006" key="4">
    <source>
        <dbReference type="Google" id="ProtNLM"/>
    </source>
</evidence>
<accession>A0A0R2M7L1</accession>
<feature type="transmembrane region" description="Helical" evidence="1">
    <location>
        <begin position="348"/>
        <end position="373"/>
    </location>
</feature>
<protein>
    <recommendedName>
        <fullName evidence="4">Citrate transporter</fullName>
    </recommendedName>
</protein>
<feature type="transmembrane region" description="Helical" evidence="1">
    <location>
        <begin position="29"/>
        <end position="48"/>
    </location>
</feature>
<proteinExistence type="predicted"/>
<feature type="transmembrane region" description="Helical" evidence="1">
    <location>
        <begin position="326"/>
        <end position="342"/>
    </location>
</feature>
<feature type="transmembrane region" description="Helical" evidence="1">
    <location>
        <begin position="408"/>
        <end position="427"/>
    </location>
</feature>
<keyword evidence="1" id="KW-0812">Transmembrane</keyword>
<feature type="transmembrane region" description="Helical" evidence="1">
    <location>
        <begin position="106"/>
        <end position="123"/>
    </location>
</feature>
<dbReference type="EMBL" id="JQCL01000103">
    <property type="protein sequence ID" value="KRO07613.1"/>
    <property type="molecule type" value="Genomic_DNA"/>
</dbReference>
<evidence type="ECO:0000256" key="1">
    <source>
        <dbReference type="SAM" id="Phobius"/>
    </source>
</evidence>
<keyword evidence="1" id="KW-0472">Membrane</keyword>
<dbReference type="STRING" id="942150.IV64_GL001549"/>
<dbReference type="RefSeq" id="WP_057707926.1">
    <property type="nucleotide sequence ID" value="NZ_JQCL01000103.1"/>
</dbReference>
<organism evidence="2 3">
    <name type="scientific">Lactiplantibacillus xiangfangensis</name>
    <dbReference type="NCBI Taxonomy" id="942150"/>
    <lineage>
        <taxon>Bacteria</taxon>
        <taxon>Bacillati</taxon>
        <taxon>Bacillota</taxon>
        <taxon>Bacilli</taxon>
        <taxon>Lactobacillales</taxon>
        <taxon>Lactobacillaceae</taxon>
        <taxon>Lactiplantibacillus</taxon>
    </lineage>
</organism>
<evidence type="ECO:0000313" key="3">
    <source>
        <dbReference type="Proteomes" id="UP000051783"/>
    </source>
</evidence>
<keyword evidence="1" id="KW-1133">Transmembrane helix</keyword>
<dbReference type="OrthoDB" id="1661999at2"/>
<comment type="caution">
    <text evidence="2">The sequence shown here is derived from an EMBL/GenBank/DDBJ whole genome shotgun (WGS) entry which is preliminary data.</text>
</comment>
<feature type="transmembrane region" description="Helical" evidence="1">
    <location>
        <begin position="235"/>
        <end position="268"/>
    </location>
</feature>
<dbReference type="AlphaFoldDB" id="A0A0R2M7L1"/>
<dbReference type="PATRIC" id="fig|942150.3.peg.1600"/>
<feature type="transmembrane region" description="Helical" evidence="1">
    <location>
        <begin position="68"/>
        <end position="85"/>
    </location>
</feature>
<keyword evidence="3" id="KW-1185">Reference proteome</keyword>